<feature type="transmembrane region" description="Helical" evidence="8">
    <location>
        <begin position="244"/>
        <end position="262"/>
    </location>
</feature>
<dbReference type="Ensembl" id="ENSOMYT00000086104.2">
    <property type="protein sequence ID" value="ENSOMYP00000079021.2"/>
    <property type="gene ID" value="ENSOMYG00000036617.2"/>
</dbReference>
<keyword evidence="5 8" id="KW-0472">Membrane</keyword>
<evidence type="ECO:0000256" key="7">
    <source>
        <dbReference type="ARBA" id="ARBA00023224"/>
    </source>
</evidence>
<feature type="transmembrane region" description="Helical" evidence="8">
    <location>
        <begin position="282"/>
        <end position="305"/>
    </location>
</feature>
<evidence type="ECO:0000313" key="10">
    <source>
        <dbReference type="Ensembl" id="ENSOMYP00000079021.2"/>
    </source>
</evidence>
<keyword evidence="3 8" id="KW-1133">Transmembrane helix</keyword>
<sequence length="407" mass="45263">NVSVDFADSTLKNVSFFDFAGGVQLLHGVNARSVLPVILIGICWTGVIGNLLVLLSLIHDLRNGTASEVKSLLAGLSSTDLLITLLCAPVRAVTYYRQTWILGSLLCQTADWFQHSCLVAKTFTLAATTGARCTFVSGSSDSKYFSHMQIYGALAFIWIASLVSSTPLTIFTSLQPYHDVKLCVTEIPFCASGFMDVFYKIYPTLTYLVPILFTVVHYTKTLLDTKPKGDLDVTNAQPQDKGATAVWLSVSVANALMLLPEWSSWTWARLGYSNNYTPPVGFVIFSQVLMYSCSSLSPIIFLTAYEDVRHGLKSLWLFRTCRRSKRTSISTSPNMEENGAEGRGAIVIYPLVDLKHVSLETPEGCDLRTDTAARKIFPDLEHFWTERVNTHDPLPWESQEEKSYFKS</sequence>
<dbReference type="PRINTS" id="PR00237">
    <property type="entry name" value="GPCRRHODOPSN"/>
</dbReference>
<name>A0A8C7TIM8_ONCMY</name>
<evidence type="ECO:0000256" key="8">
    <source>
        <dbReference type="SAM" id="Phobius"/>
    </source>
</evidence>
<dbReference type="GO" id="GO:0005886">
    <property type="term" value="C:plasma membrane"/>
    <property type="evidence" value="ECO:0007669"/>
    <property type="project" value="TreeGrafter"/>
</dbReference>
<evidence type="ECO:0000256" key="4">
    <source>
        <dbReference type="ARBA" id="ARBA00023040"/>
    </source>
</evidence>
<dbReference type="Pfam" id="PF00001">
    <property type="entry name" value="7tm_1"/>
    <property type="match status" value="1"/>
</dbReference>
<keyword evidence="11" id="KW-1185">Reference proteome</keyword>
<organism evidence="10 11">
    <name type="scientific">Oncorhynchus mykiss</name>
    <name type="common">Rainbow trout</name>
    <name type="synonym">Salmo gairdneri</name>
    <dbReference type="NCBI Taxonomy" id="8022"/>
    <lineage>
        <taxon>Eukaryota</taxon>
        <taxon>Metazoa</taxon>
        <taxon>Chordata</taxon>
        <taxon>Craniata</taxon>
        <taxon>Vertebrata</taxon>
        <taxon>Euteleostomi</taxon>
        <taxon>Actinopterygii</taxon>
        <taxon>Neopterygii</taxon>
        <taxon>Teleostei</taxon>
        <taxon>Protacanthopterygii</taxon>
        <taxon>Salmoniformes</taxon>
        <taxon>Salmonidae</taxon>
        <taxon>Salmoninae</taxon>
        <taxon>Oncorhynchus</taxon>
    </lineage>
</organism>
<dbReference type="SUPFAM" id="SSF81321">
    <property type="entry name" value="Family A G protein-coupled receptor-like"/>
    <property type="match status" value="1"/>
</dbReference>
<dbReference type="GO" id="GO:0004930">
    <property type="term" value="F:G protein-coupled receptor activity"/>
    <property type="evidence" value="ECO:0007669"/>
    <property type="project" value="UniProtKB-KW"/>
</dbReference>
<reference evidence="10" key="1">
    <citation type="submission" date="2020-07" db="EMBL/GenBank/DDBJ databases">
        <title>A long reads based de novo assembly of the rainbow trout Arlee double haploid line genome.</title>
        <authorList>
            <person name="Gao G."/>
            <person name="Palti Y."/>
        </authorList>
    </citation>
    <scope>NUCLEOTIDE SEQUENCE [LARGE SCALE GENOMIC DNA]</scope>
</reference>
<evidence type="ECO:0000256" key="5">
    <source>
        <dbReference type="ARBA" id="ARBA00023136"/>
    </source>
</evidence>
<evidence type="ECO:0000256" key="6">
    <source>
        <dbReference type="ARBA" id="ARBA00023170"/>
    </source>
</evidence>
<feature type="transmembrane region" description="Helical" evidence="8">
    <location>
        <begin position="34"/>
        <end position="58"/>
    </location>
</feature>
<feature type="domain" description="G-protein coupled receptors family 1 profile" evidence="9">
    <location>
        <begin position="49"/>
        <end position="301"/>
    </location>
</feature>
<dbReference type="PANTHER" id="PTHR45695">
    <property type="entry name" value="LEUCOKININ RECEPTOR-RELATED"/>
    <property type="match status" value="1"/>
</dbReference>
<feature type="transmembrane region" description="Helical" evidence="8">
    <location>
        <begin position="150"/>
        <end position="171"/>
    </location>
</feature>
<evidence type="ECO:0000256" key="2">
    <source>
        <dbReference type="ARBA" id="ARBA00022692"/>
    </source>
</evidence>
<keyword evidence="4" id="KW-0297">G-protein coupled receptor</keyword>
<accession>A0A8C7TIM8</accession>
<evidence type="ECO:0000256" key="3">
    <source>
        <dbReference type="ARBA" id="ARBA00022989"/>
    </source>
</evidence>
<keyword evidence="6" id="KW-0675">Receptor</keyword>
<reference evidence="10" key="2">
    <citation type="submission" date="2025-08" db="UniProtKB">
        <authorList>
            <consortium name="Ensembl"/>
        </authorList>
    </citation>
    <scope>IDENTIFICATION</scope>
</reference>
<keyword evidence="2 8" id="KW-0812">Transmembrane</keyword>
<evidence type="ECO:0000313" key="11">
    <source>
        <dbReference type="Proteomes" id="UP000694395"/>
    </source>
</evidence>
<dbReference type="Gene3D" id="1.20.1070.10">
    <property type="entry name" value="Rhodopsin 7-helix transmembrane proteins"/>
    <property type="match status" value="1"/>
</dbReference>
<dbReference type="PROSITE" id="PS50262">
    <property type="entry name" value="G_PROTEIN_RECEP_F1_2"/>
    <property type="match status" value="1"/>
</dbReference>
<reference evidence="10" key="3">
    <citation type="submission" date="2025-09" db="UniProtKB">
        <authorList>
            <consortium name="Ensembl"/>
        </authorList>
    </citation>
    <scope>IDENTIFICATION</scope>
</reference>
<dbReference type="Proteomes" id="UP000694395">
    <property type="component" value="Chromosome 25"/>
</dbReference>
<dbReference type="GeneTree" id="ENSGT01030000234518"/>
<keyword evidence="7" id="KW-0807">Transducer</keyword>
<feature type="transmembrane region" description="Helical" evidence="8">
    <location>
        <begin position="204"/>
        <end position="223"/>
    </location>
</feature>
<evidence type="ECO:0000256" key="1">
    <source>
        <dbReference type="ARBA" id="ARBA00004141"/>
    </source>
</evidence>
<dbReference type="AlphaFoldDB" id="A0A8C7TIM8"/>
<dbReference type="InterPro" id="IPR000276">
    <property type="entry name" value="GPCR_Rhodpsn"/>
</dbReference>
<proteinExistence type="predicted"/>
<dbReference type="PANTHER" id="PTHR45695:SF21">
    <property type="entry name" value="G-PROTEIN COUPLED RECEPTOR 151-RELATED"/>
    <property type="match status" value="1"/>
</dbReference>
<evidence type="ECO:0000259" key="9">
    <source>
        <dbReference type="PROSITE" id="PS50262"/>
    </source>
</evidence>
<comment type="subcellular location">
    <subcellularLocation>
        <location evidence="1">Membrane</location>
        <topology evidence="1">Multi-pass membrane protein</topology>
    </subcellularLocation>
</comment>
<dbReference type="InterPro" id="IPR017452">
    <property type="entry name" value="GPCR_Rhodpsn_7TM"/>
</dbReference>
<protein>
    <recommendedName>
        <fullName evidence="9">G-protein coupled receptors family 1 profile domain-containing protein</fullName>
    </recommendedName>
</protein>